<gene>
    <name evidence="3" type="ORF">VO64_0134</name>
</gene>
<protein>
    <recommendedName>
        <fullName evidence="5">Phage integrase</fullName>
    </recommendedName>
</protein>
<dbReference type="EMBL" id="CP011117">
    <property type="protein sequence ID" value="AKA80680.1"/>
    <property type="molecule type" value="Genomic_DNA"/>
</dbReference>
<dbReference type="InterPro" id="IPR011010">
    <property type="entry name" value="DNA_brk_join_enz"/>
</dbReference>
<proteinExistence type="predicted"/>
<dbReference type="Proteomes" id="UP000033099">
    <property type="component" value="Chromosome"/>
</dbReference>
<dbReference type="Gene3D" id="1.10.443.10">
    <property type="entry name" value="Intergrase catalytic core"/>
    <property type="match status" value="1"/>
</dbReference>
<dbReference type="GO" id="GO:0006310">
    <property type="term" value="P:DNA recombination"/>
    <property type="evidence" value="ECO:0007669"/>
    <property type="project" value="UniProtKB-KW"/>
</dbReference>
<accession>A0AAU8TPC8</accession>
<dbReference type="SUPFAM" id="SSF56349">
    <property type="entry name" value="DNA breaking-rejoining enzymes"/>
    <property type="match status" value="1"/>
</dbReference>
<dbReference type="GO" id="GO:0003677">
    <property type="term" value="F:DNA binding"/>
    <property type="evidence" value="ECO:0007669"/>
    <property type="project" value="UniProtKB-KW"/>
</dbReference>
<evidence type="ECO:0000256" key="1">
    <source>
        <dbReference type="ARBA" id="ARBA00023125"/>
    </source>
</evidence>
<reference evidence="3 4" key="1">
    <citation type="journal article" date="2015" name="Genome Announc.">
        <title>Complete Genome Sequence of Biocontrol Strain Pseudomonas fluorescens LBUM223.</title>
        <authorList>
            <person name="Roquigny R."/>
            <person name="Arseneault T."/>
            <person name="Gadkar V.J."/>
            <person name="Novinscak A."/>
            <person name="Joly D.L."/>
            <person name="Filion M."/>
        </authorList>
    </citation>
    <scope>NUCLEOTIDE SEQUENCE [LARGE SCALE GENOMIC DNA]</scope>
    <source>
        <strain evidence="3 4">LBUM223</strain>
    </source>
</reference>
<evidence type="ECO:0008006" key="5">
    <source>
        <dbReference type="Google" id="ProtNLM"/>
    </source>
</evidence>
<dbReference type="InterPro" id="IPR010998">
    <property type="entry name" value="Integrase_recombinase_N"/>
</dbReference>
<evidence type="ECO:0000313" key="3">
    <source>
        <dbReference type="EMBL" id="AKA80680.1"/>
    </source>
</evidence>
<dbReference type="Gene3D" id="1.10.150.130">
    <property type="match status" value="1"/>
</dbReference>
<evidence type="ECO:0000313" key="4">
    <source>
        <dbReference type="Proteomes" id="UP000033099"/>
    </source>
</evidence>
<dbReference type="GO" id="GO:0015074">
    <property type="term" value="P:DNA integration"/>
    <property type="evidence" value="ECO:0007669"/>
    <property type="project" value="InterPro"/>
</dbReference>
<name>A0AAU8TPC8_9PSED</name>
<dbReference type="AlphaFoldDB" id="A0AAU8TPC8"/>
<organism evidence="3 4">
    <name type="scientific">Pseudomonas synxantha</name>
    <dbReference type="NCBI Taxonomy" id="47883"/>
    <lineage>
        <taxon>Bacteria</taxon>
        <taxon>Pseudomonadati</taxon>
        <taxon>Pseudomonadota</taxon>
        <taxon>Gammaproteobacteria</taxon>
        <taxon>Pseudomonadales</taxon>
        <taxon>Pseudomonadaceae</taxon>
        <taxon>Pseudomonas</taxon>
    </lineage>
</organism>
<keyword evidence="2" id="KW-0233">DNA recombination</keyword>
<dbReference type="InterPro" id="IPR013762">
    <property type="entry name" value="Integrase-like_cat_sf"/>
</dbReference>
<evidence type="ECO:0000256" key="2">
    <source>
        <dbReference type="ARBA" id="ARBA00023172"/>
    </source>
</evidence>
<dbReference type="KEGG" id="pfb:VO64_0134"/>
<keyword evidence="1" id="KW-0238">DNA-binding</keyword>
<sequence>MQGNCSVSKAKNFKIQSPSIKLAVEGGAAVMLHPKVPPVIQYVEFPASTSNQRVFNFAPFYNKGFDEVVTNCQSTIERYLALAISSNQTEISIGTVAGYCNGGLNKFFAFCEIWLSAMGGGKLMLSDIDRNFIASFKKHLESKLAYGGQRTVYFRLKSVLMGIRQVDFKAILPGNPYPNIKQRTKSEKAYSKGERKRLVQALSTEIHRIKAEAGPLSASELAYCIFWISTCTGINTQPLLELRVDALQPHLFHPHKRLLVTYKRRGRNTHITTLRGSTDIESVFEMAPRVDAIFKIVESRNRTLRLNSLFPDSLFIFLQSTDMAAQPTRIASGQVIRAAKLLVRKYDLKGDDGTPLVLSVAKLRKTFVNRVFELSGYDPVVAAALAGHTIQVSDDHYLAPPPDAEQNHAFMGEIRNKELLSATVDRTSVASCKDNVRGHRAPKNGSVCVEVFGCFKCESFVVTGDDLYKIFSFYFYVISMRNEMGGKRWRQEYAYIIRVIDRDIATKFDKDVVDQAKSQAVSEPHPMWRSTKNSMMLLDVEVL</sequence>